<dbReference type="STRING" id="1037660.A0A066W3L0"/>
<proteinExistence type="inferred from homology"/>
<keyword evidence="11" id="KW-1185">Reference proteome</keyword>
<evidence type="ECO:0000256" key="5">
    <source>
        <dbReference type="ARBA" id="ARBA00022927"/>
    </source>
</evidence>
<dbReference type="EMBL" id="JMSN01000031">
    <property type="protein sequence ID" value="KDN47143.1"/>
    <property type="molecule type" value="Genomic_DNA"/>
</dbReference>
<evidence type="ECO:0000256" key="7">
    <source>
        <dbReference type="ARBA" id="ARBA00023136"/>
    </source>
</evidence>
<keyword evidence="7" id="KW-0472">Membrane</keyword>
<evidence type="ECO:0000256" key="4">
    <source>
        <dbReference type="ARBA" id="ARBA00022448"/>
    </source>
</evidence>
<feature type="region of interest" description="Disordered" evidence="9">
    <location>
        <begin position="1"/>
        <end position="44"/>
    </location>
</feature>
<keyword evidence="6" id="KW-0333">Golgi apparatus</keyword>
<evidence type="ECO:0000256" key="1">
    <source>
        <dbReference type="ARBA" id="ARBA00004395"/>
    </source>
</evidence>
<evidence type="ECO:0000313" key="11">
    <source>
        <dbReference type="Proteomes" id="UP000027361"/>
    </source>
</evidence>
<dbReference type="GO" id="GO:0006886">
    <property type="term" value="P:intracellular protein transport"/>
    <property type="evidence" value="ECO:0007669"/>
    <property type="project" value="InterPro"/>
</dbReference>
<dbReference type="GO" id="GO:0017119">
    <property type="term" value="C:Golgi transport complex"/>
    <property type="evidence" value="ECO:0007669"/>
    <property type="project" value="InterPro"/>
</dbReference>
<feature type="compositionally biased region" description="Polar residues" evidence="9">
    <location>
        <begin position="7"/>
        <end position="23"/>
    </location>
</feature>
<evidence type="ECO:0000313" key="10">
    <source>
        <dbReference type="EMBL" id="KDN47143.1"/>
    </source>
</evidence>
<dbReference type="OMA" id="LKYYHNC"/>
<evidence type="ECO:0000256" key="3">
    <source>
        <dbReference type="ARBA" id="ARBA00020984"/>
    </source>
</evidence>
<dbReference type="Proteomes" id="UP000027361">
    <property type="component" value="Unassembled WGS sequence"/>
</dbReference>
<dbReference type="RefSeq" id="XP_013243764.1">
    <property type="nucleotide sequence ID" value="XM_013388310.1"/>
</dbReference>
<dbReference type="HOGENOM" id="CLU_006044_0_0_1"/>
<dbReference type="GO" id="GO:0006890">
    <property type="term" value="P:retrograde vesicle-mediated transport, Golgi to endoplasmic reticulum"/>
    <property type="evidence" value="ECO:0007669"/>
    <property type="project" value="TreeGrafter"/>
</dbReference>
<dbReference type="OrthoDB" id="249612at2759"/>
<dbReference type="GO" id="GO:0007030">
    <property type="term" value="P:Golgi organization"/>
    <property type="evidence" value="ECO:0007669"/>
    <property type="project" value="TreeGrafter"/>
</dbReference>
<protein>
    <recommendedName>
        <fullName evidence="3">Conserved oligomeric Golgi complex subunit 7</fullName>
    </recommendedName>
    <alternativeName>
        <fullName evidence="8">Component of oligomeric Golgi complex 7</fullName>
    </alternativeName>
</protein>
<dbReference type="GO" id="GO:0000139">
    <property type="term" value="C:Golgi membrane"/>
    <property type="evidence" value="ECO:0007669"/>
    <property type="project" value="UniProtKB-SubCell"/>
</dbReference>
<evidence type="ECO:0000256" key="6">
    <source>
        <dbReference type="ARBA" id="ARBA00023034"/>
    </source>
</evidence>
<gene>
    <name evidence="10" type="ORF">K437DRAFT_255934</name>
</gene>
<reference evidence="10 11" key="1">
    <citation type="submission" date="2014-05" db="EMBL/GenBank/DDBJ databases">
        <title>Draft genome sequence of a rare smut relative, Tilletiaria anomala UBC 951.</title>
        <authorList>
            <consortium name="DOE Joint Genome Institute"/>
            <person name="Toome M."/>
            <person name="Kuo A."/>
            <person name="Henrissat B."/>
            <person name="Lipzen A."/>
            <person name="Tritt A."/>
            <person name="Yoshinaga Y."/>
            <person name="Zane M."/>
            <person name="Barry K."/>
            <person name="Grigoriev I.V."/>
            <person name="Spatafora J.W."/>
            <person name="Aimea M.C."/>
        </authorList>
    </citation>
    <scope>NUCLEOTIDE SEQUENCE [LARGE SCALE GENOMIC DNA]</scope>
    <source>
        <strain evidence="10 11">UBC 951</strain>
    </source>
</reference>
<evidence type="ECO:0000256" key="9">
    <source>
        <dbReference type="SAM" id="MobiDB-lite"/>
    </source>
</evidence>
<comment type="subcellular location">
    <subcellularLocation>
        <location evidence="1">Golgi apparatus membrane</location>
        <topology evidence="1">Peripheral membrane protein</topology>
    </subcellularLocation>
</comment>
<dbReference type="PANTHER" id="PTHR21443">
    <property type="entry name" value="CONSERVED OLIGOMERIC GOLGI COMPLEX COMPONENT 7"/>
    <property type="match status" value="1"/>
</dbReference>
<dbReference type="AlphaFoldDB" id="A0A066W3L0"/>
<sequence>MSGPGHSPQTQQTPQEYLTNLQRKGSLGVASQEHSPELKLSSADELENELLERLEESTSSIDWLNETLSNPHKDADASRDHAKPFAEAMQSLERDLQRVSNFVVRSSSESQRQTDATMKRLQLSVPQLKFDLKLFKESTLVLKTSAQLLQERSRIPAVSGTDSLEKPETTSLERLSRLTLLKERMSAARDVLRDAESWSTLGADVTAYLGEDKIAEASLRLAEALSSLAVFERTEVYEQRRALMDSLTARLEDAVTGRLQEAVEARDLKTCSKLEEILSCVNRGHIFERCWTQTRRRTVFAEWKSVRLLGSGESTPDAASLADYLPRFHQLVQNLLNEERIYAPTLFPKDPSAHITRFLSACMQELEPSMAQRLGEMVIDKGELALESLMRCWETTQSFALATQRLVAKVKPAADNTGEIKAGESRVTPPIPMQSPTATAKKLAPEPVVLPSNANWDIALFEPFLDFQCNFRQLCNRQMMAKWKKEAEAWSSLRDAKSPEIDSAELIQLGSSSFELVEETLEVCMSFTKGFATSLLLEAADDVVAAVLASFDERARLSNSTIGIEQGILEKDVKYAARKLDACRQLFVKLQETEQKVAEVTSLTAQYLENDADEARSRLLQRSTLGSLKLLEQSALKSASLSRTLERLTLIVLQGPARSLFSNELVSLPNARQKLLQLVKTTQLGIQNIILQPLVAQILVYAYLPSWTARNLPGADNEYDLHMPTFSLSPTETMASLCEGLLDLPRLFEVYAQDEALAFCVHALPFLEVPKAEGQLPQQQAGGSPATPLPPTTPMGARRSSFHPGAPSPSAERRASFHGRRYSHVAVPRISDGPEQMPPITTSPTPARRPSAFDTAEGEDTAKLSAGETLSYWLRSLILTLITRMTTEALPSLPRLSPAGAKQLATDLEYLCSILDVLNVDPNDGGLLSWKQAASLSDEDGKALAAKTSAGAGAKTTTEAAVDRSLRDSRPFAIMAKLRGFGRVI</sequence>
<dbReference type="InParanoid" id="A0A066W3L0"/>
<organism evidence="10 11">
    <name type="scientific">Tilletiaria anomala (strain ATCC 24038 / CBS 436.72 / UBC 951)</name>
    <dbReference type="NCBI Taxonomy" id="1037660"/>
    <lineage>
        <taxon>Eukaryota</taxon>
        <taxon>Fungi</taxon>
        <taxon>Dikarya</taxon>
        <taxon>Basidiomycota</taxon>
        <taxon>Ustilaginomycotina</taxon>
        <taxon>Exobasidiomycetes</taxon>
        <taxon>Georgefischeriales</taxon>
        <taxon>Tilletiariaceae</taxon>
        <taxon>Tilletiaria</taxon>
    </lineage>
</organism>
<dbReference type="Pfam" id="PF10191">
    <property type="entry name" value="COG7"/>
    <property type="match status" value="2"/>
</dbReference>
<evidence type="ECO:0000256" key="8">
    <source>
        <dbReference type="ARBA" id="ARBA00031345"/>
    </source>
</evidence>
<dbReference type="InterPro" id="IPR019335">
    <property type="entry name" value="COG7"/>
</dbReference>
<comment type="caution">
    <text evidence="10">The sequence shown here is derived from an EMBL/GenBank/DDBJ whole genome shotgun (WGS) entry which is preliminary data.</text>
</comment>
<evidence type="ECO:0000256" key="2">
    <source>
        <dbReference type="ARBA" id="ARBA00005831"/>
    </source>
</evidence>
<feature type="region of interest" description="Disordered" evidence="9">
    <location>
        <begin position="774"/>
        <end position="861"/>
    </location>
</feature>
<keyword evidence="4" id="KW-0813">Transport</keyword>
<dbReference type="GeneID" id="25264284"/>
<dbReference type="PANTHER" id="PTHR21443:SF0">
    <property type="entry name" value="CONSERVED OLIGOMERIC GOLGI COMPLEX SUBUNIT 7"/>
    <property type="match status" value="1"/>
</dbReference>
<name>A0A066W3L0_TILAU</name>
<accession>A0A066W3L0</accession>
<keyword evidence="5" id="KW-0653">Protein transport</keyword>
<comment type="similarity">
    <text evidence="2">Belongs to the COG7 family.</text>
</comment>